<dbReference type="RefSeq" id="WP_125567342.1">
    <property type="nucleotide sequence ID" value="NZ_AP019307.1"/>
</dbReference>
<reference evidence="2 3" key="1">
    <citation type="submission" date="2018-11" db="EMBL/GenBank/DDBJ databases">
        <title>Complete genome sequence of Nocardioides baekrokdamisoli strain KCTC 39748.</title>
        <authorList>
            <person name="Kang S.W."/>
            <person name="Lee K.C."/>
            <person name="Kim K.K."/>
            <person name="Kim J.S."/>
            <person name="Kim D.S."/>
            <person name="Ko S.H."/>
            <person name="Yang S.H."/>
            <person name="Shin Y.K."/>
            <person name="Lee J.S."/>
        </authorList>
    </citation>
    <scope>NUCLEOTIDE SEQUENCE [LARGE SCALE GENOMIC DNA]</scope>
    <source>
        <strain evidence="2 3">KCTC 39748</strain>
    </source>
</reference>
<keyword evidence="1" id="KW-0812">Transmembrane</keyword>
<evidence type="ECO:0000256" key="1">
    <source>
        <dbReference type="SAM" id="Phobius"/>
    </source>
</evidence>
<evidence type="ECO:0000313" key="2">
    <source>
        <dbReference type="EMBL" id="BBH16729.1"/>
    </source>
</evidence>
<gene>
    <name evidence="2" type="ORF">Back2_10160</name>
</gene>
<dbReference type="Proteomes" id="UP000271573">
    <property type="component" value="Chromosome"/>
</dbReference>
<keyword evidence="1" id="KW-1133">Transmembrane helix</keyword>
<organism evidence="2 3">
    <name type="scientific">Nocardioides baekrokdamisoli</name>
    <dbReference type="NCBI Taxonomy" id="1804624"/>
    <lineage>
        <taxon>Bacteria</taxon>
        <taxon>Bacillati</taxon>
        <taxon>Actinomycetota</taxon>
        <taxon>Actinomycetes</taxon>
        <taxon>Propionibacteriales</taxon>
        <taxon>Nocardioidaceae</taxon>
        <taxon>Nocardioides</taxon>
    </lineage>
</organism>
<dbReference type="KEGG" id="nbe:Back2_10160"/>
<feature type="transmembrane region" description="Helical" evidence="1">
    <location>
        <begin position="62"/>
        <end position="83"/>
    </location>
</feature>
<feature type="transmembrane region" description="Helical" evidence="1">
    <location>
        <begin position="89"/>
        <end position="109"/>
    </location>
</feature>
<accession>A0A3G9J192</accession>
<evidence type="ECO:0000313" key="3">
    <source>
        <dbReference type="Proteomes" id="UP000271573"/>
    </source>
</evidence>
<protein>
    <submittedName>
        <fullName evidence="2">Uncharacterized protein</fullName>
    </submittedName>
</protein>
<name>A0A3G9J192_9ACTN</name>
<feature type="transmembrane region" description="Helical" evidence="1">
    <location>
        <begin position="36"/>
        <end position="55"/>
    </location>
</feature>
<proteinExistence type="predicted"/>
<keyword evidence="1" id="KW-0472">Membrane</keyword>
<dbReference type="AlphaFoldDB" id="A0A3G9J192"/>
<keyword evidence="3" id="KW-1185">Reference proteome</keyword>
<sequence length="130" mass="13297">MKLVPALLRFVLALAALTLGLVTAAAAVVLHDLTWTLVLAGVATGSTLWALPAGVRGRVPYALGWMVVLALAVTPTSAGGYLVGSTTTGYAVLGLGLIALSASIATFPLKRRRRLAGHDQRPGDPNDLAG</sequence>
<dbReference type="EMBL" id="AP019307">
    <property type="protein sequence ID" value="BBH16729.1"/>
    <property type="molecule type" value="Genomic_DNA"/>
</dbReference>